<dbReference type="EMBL" id="PSQE01000008">
    <property type="protein sequence ID" value="RHN40295.1"/>
    <property type="molecule type" value="Genomic_DNA"/>
</dbReference>
<dbReference type="InterPro" id="IPR046341">
    <property type="entry name" value="SET_dom_sf"/>
</dbReference>
<dbReference type="SUPFAM" id="SSF82199">
    <property type="entry name" value="SET domain"/>
    <property type="match status" value="1"/>
</dbReference>
<keyword evidence="1" id="KW-0732">Signal</keyword>
<feature type="signal peptide" evidence="1">
    <location>
        <begin position="1"/>
        <end position="16"/>
    </location>
</feature>
<organism evidence="2 3">
    <name type="scientific">Medicago truncatula</name>
    <name type="common">Barrel medic</name>
    <name type="synonym">Medicago tribuloides</name>
    <dbReference type="NCBI Taxonomy" id="3880"/>
    <lineage>
        <taxon>Eukaryota</taxon>
        <taxon>Viridiplantae</taxon>
        <taxon>Streptophyta</taxon>
        <taxon>Embryophyta</taxon>
        <taxon>Tracheophyta</taxon>
        <taxon>Spermatophyta</taxon>
        <taxon>Magnoliopsida</taxon>
        <taxon>eudicotyledons</taxon>
        <taxon>Gunneridae</taxon>
        <taxon>Pentapetalae</taxon>
        <taxon>rosids</taxon>
        <taxon>fabids</taxon>
        <taxon>Fabales</taxon>
        <taxon>Fabaceae</taxon>
        <taxon>Papilionoideae</taxon>
        <taxon>50 kb inversion clade</taxon>
        <taxon>NPAAA clade</taxon>
        <taxon>Hologalegina</taxon>
        <taxon>IRL clade</taxon>
        <taxon>Trifolieae</taxon>
        <taxon>Medicago</taxon>
    </lineage>
</organism>
<evidence type="ECO:0000313" key="2">
    <source>
        <dbReference type="EMBL" id="RHN40295.1"/>
    </source>
</evidence>
<dbReference type="AlphaFoldDB" id="A0A396GNP5"/>
<reference evidence="3" key="1">
    <citation type="journal article" date="2018" name="Nat. Plants">
        <title>Whole-genome landscape of Medicago truncatula symbiotic genes.</title>
        <authorList>
            <person name="Pecrix Y."/>
            <person name="Staton S.E."/>
            <person name="Sallet E."/>
            <person name="Lelandais-Briere C."/>
            <person name="Moreau S."/>
            <person name="Carrere S."/>
            <person name="Blein T."/>
            <person name="Jardinaud M.F."/>
            <person name="Latrasse D."/>
            <person name="Zouine M."/>
            <person name="Zahm M."/>
            <person name="Kreplak J."/>
            <person name="Mayjonade B."/>
            <person name="Satge C."/>
            <person name="Perez M."/>
            <person name="Cauet S."/>
            <person name="Marande W."/>
            <person name="Chantry-Darmon C."/>
            <person name="Lopez-Roques C."/>
            <person name="Bouchez O."/>
            <person name="Berard A."/>
            <person name="Debelle F."/>
            <person name="Munos S."/>
            <person name="Bendahmane A."/>
            <person name="Berges H."/>
            <person name="Niebel A."/>
            <person name="Buitink J."/>
            <person name="Frugier F."/>
            <person name="Benhamed M."/>
            <person name="Crespi M."/>
            <person name="Gouzy J."/>
            <person name="Gamas P."/>
        </authorList>
    </citation>
    <scope>NUCLEOTIDE SEQUENCE [LARGE SCALE GENOMIC DNA]</scope>
    <source>
        <strain evidence="3">cv. Jemalong A17</strain>
    </source>
</reference>
<dbReference type="Gene3D" id="2.170.270.10">
    <property type="entry name" value="SET domain"/>
    <property type="match status" value="1"/>
</dbReference>
<gene>
    <name evidence="2" type="ORF">MtrunA17_Chr8g0353211</name>
</gene>
<dbReference type="Proteomes" id="UP000265566">
    <property type="component" value="Chromosome 8"/>
</dbReference>
<feature type="chain" id="PRO_5017208688" description="Transmembrane protein" evidence="1">
    <location>
        <begin position="17"/>
        <end position="63"/>
    </location>
</feature>
<comment type="caution">
    <text evidence="2">The sequence shown here is derived from an EMBL/GenBank/DDBJ whole genome shotgun (WGS) entry which is preliminary data.</text>
</comment>
<accession>A0A396GNP5</accession>
<evidence type="ECO:0000256" key="1">
    <source>
        <dbReference type="SAM" id="SignalP"/>
    </source>
</evidence>
<protein>
    <recommendedName>
        <fullName evidence="4">Transmembrane protein</fullName>
    </recommendedName>
</protein>
<evidence type="ECO:0008006" key="4">
    <source>
        <dbReference type="Google" id="ProtNLM"/>
    </source>
</evidence>
<sequence>MGVAGAATLWIPLLAGEEITCDYHFSHEDEEKKIPCSCNFELTDIKVVKLYIMSLNILLSVTC</sequence>
<dbReference type="Gramene" id="rna46434">
    <property type="protein sequence ID" value="RHN40295.1"/>
    <property type="gene ID" value="gene46434"/>
</dbReference>
<name>A0A396GNP5_MEDTR</name>
<proteinExistence type="predicted"/>
<evidence type="ECO:0000313" key="3">
    <source>
        <dbReference type="Proteomes" id="UP000265566"/>
    </source>
</evidence>